<gene>
    <name evidence="1" type="ORF">MML48_4g00017982</name>
</gene>
<reference evidence="1" key="1">
    <citation type="submission" date="2022-04" db="EMBL/GenBank/DDBJ databases">
        <title>Chromosome-scale genome assembly of Holotrichia oblita Faldermann.</title>
        <authorList>
            <person name="Rongchong L."/>
        </authorList>
    </citation>
    <scope>NUCLEOTIDE SEQUENCE</scope>
    <source>
        <strain evidence="1">81SQS9</strain>
    </source>
</reference>
<keyword evidence="2" id="KW-1185">Reference proteome</keyword>
<protein>
    <submittedName>
        <fullName evidence="1">Tubulin folding cofactor c</fullName>
    </submittedName>
</protein>
<evidence type="ECO:0000313" key="2">
    <source>
        <dbReference type="Proteomes" id="UP001056778"/>
    </source>
</evidence>
<accession>A0ACB9TAP6</accession>
<dbReference type="Proteomes" id="UP001056778">
    <property type="component" value="Chromosome 4"/>
</dbReference>
<organism evidence="1 2">
    <name type="scientific">Holotrichia oblita</name>
    <name type="common">Chafer beetle</name>
    <dbReference type="NCBI Taxonomy" id="644536"/>
    <lineage>
        <taxon>Eukaryota</taxon>
        <taxon>Metazoa</taxon>
        <taxon>Ecdysozoa</taxon>
        <taxon>Arthropoda</taxon>
        <taxon>Hexapoda</taxon>
        <taxon>Insecta</taxon>
        <taxon>Pterygota</taxon>
        <taxon>Neoptera</taxon>
        <taxon>Endopterygota</taxon>
        <taxon>Coleoptera</taxon>
        <taxon>Polyphaga</taxon>
        <taxon>Scarabaeiformia</taxon>
        <taxon>Scarabaeidae</taxon>
        <taxon>Melolonthinae</taxon>
        <taxon>Holotrichia</taxon>
    </lineage>
</organism>
<sequence length="345" mass="40001">MLHKGAKSQNIRFVRKAATVLFVAEGLFFLGCYGVWHKLNTDRDFRKYMHQNYPSILEHYYSLSIKLGAPQHIKTTDFAVWEHQKEDILILQKYLATSNIFLRGYDIKIYQQVLQNLTNQARDLEDELLPKKKFGFKKKTSQKIDVGNGINCFINGNRKKTIDEVDSCALTKINLLEDLNGFSERTDTNLMLSNSEIFKKDILLSKLNNCKIKLFGSPSTLHMNFLKDCYVFCGPVSTSIFAESCENCTFVIACQQLRLHSSKNINIYLYVTSRAIMEDSSNIFIAPYNLEYDNIEEDFKKSGLAGCSNNWTSIDDFNWLKLDKKSPNWNIIDETKRIEKWSNFF</sequence>
<name>A0ACB9TAP6_HOLOL</name>
<evidence type="ECO:0000313" key="1">
    <source>
        <dbReference type="EMBL" id="KAI4463824.1"/>
    </source>
</evidence>
<proteinExistence type="predicted"/>
<dbReference type="EMBL" id="CM043018">
    <property type="protein sequence ID" value="KAI4463824.1"/>
    <property type="molecule type" value="Genomic_DNA"/>
</dbReference>
<comment type="caution">
    <text evidence="1">The sequence shown here is derived from an EMBL/GenBank/DDBJ whole genome shotgun (WGS) entry which is preliminary data.</text>
</comment>